<gene>
    <name evidence="1" type="ORF">KCX82_00720</name>
</gene>
<comment type="caution">
    <text evidence="1">The sequence shown here is derived from an EMBL/GenBank/DDBJ whole genome shotgun (WGS) entry which is preliminary data.</text>
</comment>
<organism evidence="1 2">
    <name type="scientific">Sinanaerobacter chloroacetimidivorans</name>
    <dbReference type="NCBI Taxonomy" id="2818044"/>
    <lineage>
        <taxon>Bacteria</taxon>
        <taxon>Bacillati</taxon>
        <taxon>Bacillota</taxon>
        <taxon>Clostridia</taxon>
        <taxon>Peptostreptococcales</taxon>
        <taxon>Anaerovoracaceae</taxon>
        <taxon>Sinanaerobacter</taxon>
    </lineage>
</organism>
<evidence type="ECO:0000313" key="1">
    <source>
        <dbReference type="EMBL" id="MBR0596390.1"/>
    </source>
</evidence>
<evidence type="ECO:0000313" key="2">
    <source>
        <dbReference type="Proteomes" id="UP000675664"/>
    </source>
</evidence>
<proteinExistence type="predicted"/>
<dbReference type="AlphaFoldDB" id="A0A8J7VZT4"/>
<dbReference type="Proteomes" id="UP000675664">
    <property type="component" value="Unassembled WGS sequence"/>
</dbReference>
<dbReference type="RefSeq" id="WP_227016523.1">
    <property type="nucleotide sequence ID" value="NZ_JAGSND010000001.1"/>
</dbReference>
<sequence length="171" mass="19603">MKELTTLRLFSPLTANLYTPDEYGGLSDWPDELTPADLCAYEDKIFELIQHERLDSEGDRGLAVYLHHDNLREKVYSMNPTVEVWQGKLWGVLELKSHGELSPAELESLTEEWCGQESDGWGEGFEQRPIKTNDGELYVSFWNAGKNFSIKPEQELKQPLIQSFDMQMGGM</sequence>
<protein>
    <submittedName>
        <fullName evidence="1">Uncharacterized protein</fullName>
    </submittedName>
</protein>
<dbReference type="EMBL" id="JAGSND010000001">
    <property type="protein sequence ID" value="MBR0596390.1"/>
    <property type="molecule type" value="Genomic_DNA"/>
</dbReference>
<name>A0A8J7VZT4_9FIRM</name>
<reference evidence="1" key="2">
    <citation type="submission" date="2021-04" db="EMBL/GenBank/DDBJ databases">
        <authorList>
            <person name="Liu J."/>
        </authorList>
    </citation>
    <scope>NUCLEOTIDE SEQUENCE</scope>
    <source>
        <strain evidence="1">BAD-6</strain>
    </source>
</reference>
<keyword evidence="2" id="KW-1185">Reference proteome</keyword>
<reference evidence="1" key="1">
    <citation type="submission" date="2021-04" db="EMBL/GenBank/DDBJ databases">
        <title>Sinoanaerobacter chloroacetimidivorans sp. nov., an obligate anaerobic bacterium isolated from anaerobic sludge.</title>
        <authorList>
            <person name="Bao Y."/>
        </authorList>
    </citation>
    <scope>NUCLEOTIDE SEQUENCE</scope>
    <source>
        <strain evidence="1">BAD-6</strain>
    </source>
</reference>
<accession>A0A8J7VZT4</accession>